<gene>
    <name evidence="1" type="ORF">CDL15_Pgr011140</name>
    <name evidence="2" type="ORF">CRG98_037457</name>
</gene>
<dbReference type="AlphaFoldDB" id="A0A218XNS7"/>
<proteinExistence type="predicted"/>
<dbReference type="Proteomes" id="UP000197138">
    <property type="component" value="Unassembled WGS sequence"/>
</dbReference>
<protein>
    <submittedName>
        <fullName evidence="1">Uncharacterized protein</fullName>
    </submittedName>
</protein>
<evidence type="ECO:0000313" key="4">
    <source>
        <dbReference type="Proteomes" id="UP000233551"/>
    </source>
</evidence>
<accession>A0A218XNS7</accession>
<reference evidence="1" key="2">
    <citation type="submission" date="2017-06" db="EMBL/GenBank/DDBJ databases">
        <title>The pomegranate genome and the genomics of punicalagin biosynthesis.</title>
        <authorList>
            <person name="Xu C."/>
        </authorList>
    </citation>
    <scope>NUCLEOTIDE SEQUENCE [LARGE SCALE GENOMIC DNA]</scope>
    <source>
        <tissue evidence="1">Fresh leaf</tissue>
    </source>
</reference>
<evidence type="ECO:0000313" key="1">
    <source>
        <dbReference type="EMBL" id="OWM86316.1"/>
    </source>
</evidence>
<reference evidence="3" key="1">
    <citation type="journal article" date="2017" name="Plant J.">
        <title>The pomegranate (Punica granatum L.) genome and the genomics of punicalagin biosynthesis.</title>
        <authorList>
            <person name="Qin G."/>
            <person name="Xu C."/>
            <person name="Ming R."/>
            <person name="Tang H."/>
            <person name="Guyot R."/>
            <person name="Kramer E.M."/>
            <person name="Hu Y."/>
            <person name="Yi X."/>
            <person name="Qi Y."/>
            <person name="Xu X."/>
            <person name="Gao Z."/>
            <person name="Pan H."/>
            <person name="Jian J."/>
            <person name="Tian Y."/>
            <person name="Yue Z."/>
            <person name="Xu Y."/>
        </authorList>
    </citation>
    <scope>NUCLEOTIDE SEQUENCE [LARGE SCALE GENOMIC DNA]</scope>
    <source>
        <strain evidence="3">cv. Dabenzi</strain>
    </source>
</reference>
<evidence type="ECO:0000313" key="2">
    <source>
        <dbReference type="EMBL" id="PKI42141.1"/>
    </source>
</evidence>
<dbReference type="EMBL" id="MTKT01001090">
    <property type="protein sequence ID" value="OWM86316.1"/>
    <property type="molecule type" value="Genomic_DNA"/>
</dbReference>
<keyword evidence="4" id="KW-1185">Reference proteome</keyword>
<evidence type="ECO:0000313" key="3">
    <source>
        <dbReference type="Proteomes" id="UP000197138"/>
    </source>
</evidence>
<dbReference type="Proteomes" id="UP000233551">
    <property type="component" value="Unassembled WGS sequence"/>
</dbReference>
<reference evidence="2 4" key="3">
    <citation type="submission" date="2017-11" db="EMBL/GenBank/DDBJ databases">
        <title>De-novo sequencing of pomegranate (Punica granatum L.) genome.</title>
        <authorList>
            <person name="Akparov Z."/>
            <person name="Amiraslanov A."/>
            <person name="Hajiyeva S."/>
            <person name="Abbasov M."/>
            <person name="Kaur K."/>
            <person name="Hamwieh A."/>
            <person name="Solovyev V."/>
            <person name="Salamov A."/>
            <person name="Braich B."/>
            <person name="Kosarev P."/>
            <person name="Mahmoud A."/>
            <person name="Hajiyev E."/>
            <person name="Babayeva S."/>
            <person name="Izzatullayeva V."/>
            <person name="Mammadov A."/>
            <person name="Mammadov A."/>
            <person name="Sharifova S."/>
            <person name="Ojaghi J."/>
            <person name="Eynullazada K."/>
            <person name="Bayramov B."/>
            <person name="Abdulazimova A."/>
            <person name="Shahmuradov I."/>
        </authorList>
    </citation>
    <scope>NUCLEOTIDE SEQUENCE [LARGE SCALE GENOMIC DNA]</scope>
    <source>
        <strain evidence="2">AG2017</strain>
        <strain evidence="4">cv. AG2017</strain>
        <tissue evidence="2">Leaf</tissue>
    </source>
</reference>
<sequence>MKNEHFLPLRHTWPISTHTTSGPLLNLEQLQFRGHHQQKCRILRTLLRRPRIESYKLSGGTRPIPPRACRGLNRTHRPAGIAARASPSTCSCREPGSSVYGPECGLLSGPACVLLNRAAWECPPSRGCVMGTRENESPLPVYDSKVEGR</sequence>
<organism evidence="1 3">
    <name type="scientific">Punica granatum</name>
    <name type="common">Pomegranate</name>
    <dbReference type="NCBI Taxonomy" id="22663"/>
    <lineage>
        <taxon>Eukaryota</taxon>
        <taxon>Viridiplantae</taxon>
        <taxon>Streptophyta</taxon>
        <taxon>Embryophyta</taxon>
        <taxon>Tracheophyta</taxon>
        <taxon>Spermatophyta</taxon>
        <taxon>Magnoliopsida</taxon>
        <taxon>eudicotyledons</taxon>
        <taxon>Gunneridae</taxon>
        <taxon>Pentapetalae</taxon>
        <taxon>rosids</taxon>
        <taxon>malvids</taxon>
        <taxon>Myrtales</taxon>
        <taxon>Lythraceae</taxon>
        <taxon>Punica</taxon>
    </lineage>
</organism>
<dbReference type="EMBL" id="PGOL01003227">
    <property type="protein sequence ID" value="PKI42141.1"/>
    <property type="molecule type" value="Genomic_DNA"/>
</dbReference>
<name>A0A218XNS7_PUNGR</name>
<comment type="caution">
    <text evidence="1">The sequence shown here is derived from an EMBL/GenBank/DDBJ whole genome shotgun (WGS) entry which is preliminary data.</text>
</comment>